<dbReference type="InterPro" id="IPR036638">
    <property type="entry name" value="HLH_DNA-bd_sf"/>
</dbReference>
<dbReference type="PANTHER" id="PTHR46266">
    <property type="entry name" value="TRANSCRIPTION FACTOR TT8"/>
    <property type="match status" value="1"/>
</dbReference>
<evidence type="ECO:0000256" key="1">
    <source>
        <dbReference type="SAM" id="MobiDB-lite"/>
    </source>
</evidence>
<protein>
    <submittedName>
        <fullName evidence="3">HLH-domain-containing protein</fullName>
    </submittedName>
</protein>
<evidence type="ECO:0000313" key="4">
    <source>
        <dbReference type="Proteomes" id="UP000248340"/>
    </source>
</evidence>
<dbReference type="AlphaFoldDB" id="A0A319CP01"/>
<evidence type="ECO:0000313" key="3">
    <source>
        <dbReference type="EMBL" id="PYH87156.1"/>
    </source>
</evidence>
<feature type="compositionally biased region" description="Low complexity" evidence="1">
    <location>
        <begin position="237"/>
        <end position="258"/>
    </location>
</feature>
<dbReference type="Gene3D" id="4.10.280.10">
    <property type="entry name" value="Helix-loop-helix DNA-binding domain"/>
    <property type="match status" value="1"/>
</dbReference>
<dbReference type="EMBL" id="KZ821674">
    <property type="protein sequence ID" value="PYH87156.1"/>
    <property type="molecule type" value="Genomic_DNA"/>
</dbReference>
<dbReference type="Pfam" id="PF00010">
    <property type="entry name" value="HLH"/>
    <property type="match status" value="1"/>
</dbReference>
<feature type="region of interest" description="Disordered" evidence="1">
    <location>
        <begin position="43"/>
        <end position="156"/>
    </location>
</feature>
<feature type="compositionally biased region" description="Low complexity" evidence="1">
    <location>
        <begin position="307"/>
        <end position="322"/>
    </location>
</feature>
<accession>A0A319CP01</accession>
<feature type="compositionally biased region" description="Basic and acidic residues" evidence="1">
    <location>
        <begin position="371"/>
        <end position="383"/>
    </location>
</feature>
<dbReference type="GeneID" id="37136672"/>
<dbReference type="SMART" id="SM00353">
    <property type="entry name" value="HLH"/>
    <property type="match status" value="1"/>
</dbReference>
<organism evidence="3 4">
    <name type="scientific">Aspergillus uvarum CBS 121591</name>
    <dbReference type="NCBI Taxonomy" id="1448315"/>
    <lineage>
        <taxon>Eukaryota</taxon>
        <taxon>Fungi</taxon>
        <taxon>Dikarya</taxon>
        <taxon>Ascomycota</taxon>
        <taxon>Pezizomycotina</taxon>
        <taxon>Eurotiomycetes</taxon>
        <taxon>Eurotiomycetidae</taxon>
        <taxon>Eurotiales</taxon>
        <taxon>Aspergillaceae</taxon>
        <taxon>Aspergillus</taxon>
        <taxon>Aspergillus subgen. Circumdati</taxon>
    </lineage>
</organism>
<feature type="compositionally biased region" description="Polar residues" evidence="1">
    <location>
        <begin position="295"/>
        <end position="306"/>
    </location>
</feature>
<sequence length="395" mass="41437">MSRSRLPPTPAMSGELTIKEQSSVDAADTFALPPAALSPVRMVAASRRSSKSDPALCFPASPASPKTAISSMTNSPRQTGTKRPLEEFNLPPPPTRTRKIIQMKPKAQNQPKPAAPPSNKASMKDSASKAAANNAAASNPKKKQPSATSAAGRKIARKTAHSLIERRRRSKMNEEFATLKDMIPACQGQDMHKLAILQASIDYVNYLEQCILDLKTAGGPATRVSPSMAPAPPSPASPEALGEESGLSSSASVSPELLPTDSSASNATSPIFSAQIPTPAFGSVPDFRHSFATFSASEPVQPTAPETSRSARGSWAASASTSPGLPPQYAMAPPADVDHEASAALLMLNRDCRGSVGSVHDAQAPPVPIAQREDHSQGQDPQKKLGMSVKDLLIS</sequence>
<feature type="compositionally biased region" description="Low complexity" evidence="1">
    <location>
        <begin position="128"/>
        <end position="139"/>
    </location>
</feature>
<dbReference type="PANTHER" id="PTHR46266:SF4">
    <property type="entry name" value="TRANSCRIPTION FACTOR TT8"/>
    <property type="match status" value="1"/>
</dbReference>
<dbReference type="SUPFAM" id="SSF47459">
    <property type="entry name" value="HLH, helix-loop-helix DNA-binding domain"/>
    <property type="match status" value="1"/>
</dbReference>
<dbReference type="CDD" id="cd00083">
    <property type="entry name" value="bHLH_SF"/>
    <property type="match status" value="1"/>
</dbReference>
<feature type="region of interest" description="Disordered" evidence="1">
    <location>
        <begin position="295"/>
        <end position="328"/>
    </location>
</feature>
<feature type="compositionally biased region" description="Low complexity" evidence="1">
    <location>
        <begin position="103"/>
        <end position="121"/>
    </location>
</feature>
<feature type="region of interest" description="Disordered" evidence="1">
    <location>
        <begin position="220"/>
        <end position="270"/>
    </location>
</feature>
<keyword evidence="4" id="KW-1185">Reference proteome</keyword>
<evidence type="ECO:0000259" key="2">
    <source>
        <dbReference type="PROSITE" id="PS50888"/>
    </source>
</evidence>
<dbReference type="Proteomes" id="UP000248340">
    <property type="component" value="Unassembled WGS sequence"/>
</dbReference>
<dbReference type="OrthoDB" id="690068at2759"/>
<dbReference type="VEuPathDB" id="FungiDB:BO82DRAFT_349669"/>
<feature type="region of interest" description="Disordered" evidence="1">
    <location>
        <begin position="355"/>
        <end position="395"/>
    </location>
</feature>
<proteinExistence type="predicted"/>
<name>A0A319CP01_9EURO</name>
<dbReference type="RefSeq" id="XP_025497356.1">
    <property type="nucleotide sequence ID" value="XM_025633931.1"/>
</dbReference>
<dbReference type="InterPro" id="IPR011598">
    <property type="entry name" value="bHLH_dom"/>
</dbReference>
<dbReference type="STRING" id="1448315.A0A319CP01"/>
<feature type="compositionally biased region" description="Polar residues" evidence="1">
    <location>
        <begin position="260"/>
        <end position="270"/>
    </location>
</feature>
<dbReference type="PROSITE" id="PS50888">
    <property type="entry name" value="BHLH"/>
    <property type="match status" value="1"/>
</dbReference>
<feature type="region of interest" description="Disordered" evidence="1">
    <location>
        <begin position="1"/>
        <end position="20"/>
    </location>
</feature>
<feature type="compositionally biased region" description="Polar residues" evidence="1">
    <location>
        <begin position="67"/>
        <end position="81"/>
    </location>
</feature>
<gene>
    <name evidence="3" type="ORF">BO82DRAFT_349669</name>
</gene>
<dbReference type="GO" id="GO:0046983">
    <property type="term" value="F:protein dimerization activity"/>
    <property type="evidence" value="ECO:0007669"/>
    <property type="project" value="InterPro"/>
</dbReference>
<feature type="domain" description="BHLH" evidence="2">
    <location>
        <begin position="156"/>
        <end position="207"/>
    </location>
</feature>
<reference evidence="3 4" key="1">
    <citation type="submission" date="2016-12" db="EMBL/GenBank/DDBJ databases">
        <title>The genomes of Aspergillus section Nigri reveals drivers in fungal speciation.</title>
        <authorList>
            <consortium name="DOE Joint Genome Institute"/>
            <person name="Vesth T.C."/>
            <person name="Nybo J."/>
            <person name="Theobald S."/>
            <person name="Brandl J."/>
            <person name="Frisvad J.C."/>
            <person name="Nielsen K.F."/>
            <person name="Lyhne E.K."/>
            <person name="Kogle M.E."/>
            <person name="Kuo A."/>
            <person name="Riley R."/>
            <person name="Clum A."/>
            <person name="Nolan M."/>
            <person name="Lipzen A."/>
            <person name="Salamov A."/>
            <person name="Henrissat B."/>
            <person name="Wiebenga A."/>
            <person name="De Vries R.P."/>
            <person name="Grigoriev I.V."/>
            <person name="Mortensen U.H."/>
            <person name="Andersen M.R."/>
            <person name="Baker S.E."/>
        </authorList>
    </citation>
    <scope>NUCLEOTIDE SEQUENCE [LARGE SCALE GENOMIC DNA]</scope>
    <source>
        <strain evidence="3 4">CBS 121591</strain>
    </source>
</reference>